<feature type="region of interest" description="Disordered" evidence="10">
    <location>
        <begin position="1049"/>
        <end position="1073"/>
    </location>
</feature>
<evidence type="ECO:0000259" key="11">
    <source>
        <dbReference type="SMART" id="SM00968"/>
    </source>
</evidence>
<dbReference type="SMART" id="SM00968">
    <property type="entry name" value="SMC_hinge"/>
    <property type="match status" value="1"/>
</dbReference>
<gene>
    <name evidence="12" type="ORF">VTJ83DRAFT_812</name>
</gene>
<feature type="compositionally biased region" description="Basic and acidic residues" evidence="10">
    <location>
        <begin position="1050"/>
        <end position="1061"/>
    </location>
</feature>
<dbReference type="SUPFAM" id="SSF75553">
    <property type="entry name" value="Smc hinge domain"/>
    <property type="match status" value="1"/>
</dbReference>
<accession>A0ABR4DM11</accession>
<dbReference type="Gene3D" id="3.40.50.300">
    <property type="entry name" value="P-loop containing nucleotide triphosphate hydrolases"/>
    <property type="match status" value="2"/>
</dbReference>
<sequence>MHIKQIIIQGFKSYKDQTVIEPFSPGTNVIVGRNGSGKSNFFAAIRFVLSDAYTNLSREERQALLHEGSGSAVMSAYVEIIFDNTDKRFSEPGDEVVIRRTIGPKKDEYSVDRKVQTRADVLKILETAGFAKENPFYIVPQGRIAAITNMKESERLNLLKEIAGTNTYDDRRIQSLKIMAETNSKREKIDETLAYIEERLKELEEEKDELRDFQDKDRERRCLEYAHWHRLQASNNEALEQLEEQRQDGAGASTKDRAELQRMEKDMGALEQRSHELKQTLDLLAMERRQLDEDRKDAARARAKAELKAQHLDETRHAREQVQRRQEAELHEVTRKIQAAEAELARITPEYDQARREEADIKQQRDEAIAGKNRLLTKQTRSSQFRTKAERDKFLEQEIQDATTSLGVQKANAVDAKEQVKQVETSIAQLERAIDAIRQRIEGYGGERAALADRLTKAQEVREQLHEERKRLRREEDKLASLLTNTRQERDHAESILSHAMDTATAKGLAAIRRLKRERDIPGAYGTLAELMHVPLDAYKLPVEQVAGASLFHYVVDNAQTATMLSDHLYKTYSGRLTFMPLEQLRPRQVKMPRASDAQPLISKIEFDPRYEKAFQQVFGRTIVCPNLAIASQYARSHGLDAITPEGDTTNKRGAMTGGYVDARKSRLDAVRRVGDLRGQYERQLADLERIRREMEAVDQKVTAASGEEHKLEQQMRQFEMGFEPLKAELRTKNAQLDRERHNLETALQRQAQVERNLKDLDDSITAYQAELAQDFKKALTAGEERQLEELTAEVHRLQRELKEVSKRRFELEGRKKLLETELQSHLRPQQDQLRSQAFESSTGGGSDGYKDAQRELKKAQRIMEQVEQQLLETEHKAESVGGELAQVQALLAEKEVQIQELQKRIEHYQKKMEKNVQTRARLVSQAAEYAKNIRDLGILPEEAFGKYEKMKPEQIESRLRKVNEALKKYKHINKKAFDQYNSFTTQRDQLLKRRKELDTSQRSIEALIEHLDQEKDEAIERTFKQVSREFSTIFEKLVPAGHGRLVIQRKADRGRNKGGDDSDEEPAGGVESYTGVGISVSFNSKVMDEQQKIQQLSGGQKSLCALCLIFALQAAESSPFVIFDEVDANLDAQYRTAVASLLQEISREQKTQFICTTFRPEIVHVADKCYGVTFHNKTSTIDCVPTEEALNFVEGQKK</sequence>
<reference evidence="12 13" key="1">
    <citation type="journal article" date="2024" name="Commun. Biol.">
        <title>Comparative genomic analysis of thermophilic fungi reveals convergent evolutionary adaptations and gene losses.</title>
        <authorList>
            <person name="Steindorff A.S."/>
            <person name="Aguilar-Pontes M.V."/>
            <person name="Robinson A.J."/>
            <person name="Andreopoulos B."/>
            <person name="LaButti K."/>
            <person name="Kuo A."/>
            <person name="Mondo S."/>
            <person name="Riley R."/>
            <person name="Otillar R."/>
            <person name="Haridas S."/>
            <person name="Lipzen A."/>
            <person name="Grimwood J."/>
            <person name="Schmutz J."/>
            <person name="Clum A."/>
            <person name="Reid I.D."/>
            <person name="Moisan M.C."/>
            <person name="Butler G."/>
            <person name="Nguyen T.T.M."/>
            <person name="Dewar K."/>
            <person name="Conant G."/>
            <person name="Drula E."/>
            <person name="Henrissat B."/>
            <person name="Hansel C."/>
            <person name="Singer S."/>
            <person name="Hutchinson M.I."/>
            <person name="de Vries R.P."/>
            <person name="Natvig D.O."/>
            <person name="Powell A.J."/>
            <person name="Tsang A."/>
            <person name="Grigoriev I.V."/>
        </authorList>
    </citation>
    <scope>NUCLEOTIDE SEQUENCE [LARGE SCALE GENOMIC DNA]</scope>
    <source>
        <strain evidence="12 13">ATCC 22073</strain>
    </source>
</reference>
<feature type="domain" description="SMC hinge" evidence="11">
    <location>
        <begin position="522"/>
        <end position="635"/>
    </location>
</feature>
<dbReference type="Gene3D" id="3.30.70.1620">
    <property type="match status" value="1"/>
</dbReference>
<dbReference type="Pfam" id="PF02463">
    <property type="entry name" value="SMC_N"/>
    <property type="match status" value="1"/>
</dbReference>
<evidence type="ECO:0000256" key="1">
    <source>
        <dbReference type="ARBA" id="ARBA00004123"/>
    </source>
</evidence>
<keyword evidence="6 8" id="KW-0539">Nucleus</keyword>
<keyword evidence="13" id="KW-1185">Reference proteome</keyword>
<keyword evidence="5 9" id="KW-0175">Coiled coil</keyword>
<dbReference type="InterPro" id="IPR041741">
    <property type="entry name" value="SMC3_ABC_euk"/>
</dbReference>
<keyword evidence="3" id="KW-0132">Cell division</keyword>
<evidence type="ECO:0000256" key="9">
    <source>
        <dbReference type="SAM" id="Coils"/>
    </source>
</evidence>
<comment type="subcellular location">
    <subcellularLocation>
        <location evidence="1 8">Nucleus</location>
    </subcellularLocation>
</comment>
<evidence type="ECO:0000256" key="3">
    <source>
        <dbReference type="ARBA" id="ARBA00022618"/>
    </source>
</evidence>
<feature type="region of interest" description="Disordered" evidence="10">
    <location>
        <begin position="825"/>
        <end position="857"/>
    </location>
</feature>
<evidence type="ECO:0000256" key="10">
    <source>
        <dbReference type="SAM" id="MobiDB-lite"/>
    </source>
</evidence>
<dbReference type="GeneID" id="98129141"/>
<keyword evidence="4" id="KW-0498">Mitosis</keyword>
<feature type="coiled-coil region" evidence="9">
    <location>
        <begin position="674"/>
        <end position="822"/>
    </location>
</feature>
<keyword evidence="7" id="KW-0131">Cell cycle</keyword>
<dbReference type="Gene3D" id="1.10.287.1490">
    <property type="match status" value="1"/>
</dbReference>
<proteinExistence type="inferred from homology"/>
<name>A0ABR4DM11_9PEZI</name>
<dbReference type="Gene3D" id="1.20.1060.20">
    <property type="match status" value="1"/>
</dbReference>
<evidence type="ECO:0000256" key="6">
    <source>
        <dbReference type="ARBA" id="ARBA00023242"/>
    </source>
</evidence>
<evidence type="ECO:0000256" key="2">
    <source>
        <dbReference type="ARBA" id="ARBA00005917"/>
    </source>
</evidence>
<dbReference type="SUPFAM" id="SSF52540">
    <property type="entry name" value="P-loop containing nucleoside triphosphate hydrolases"/>
    <property type="match status" value="1"/>
</dbReference>
<dbReference type="Pfam" id="PF06470">
    <property type="entry name" value="SMC_hinge"/>
    <property type="match status" value="1"/>
</dbReference>
<organism evidence="12 13">
    <name type="scientific">Remersonia thermophila</name>
    <dbReference type="NCBI Taxonomy" id="72144"/>
    <lineage>
        <taxon>Eukaryota</taxon>
        <taxon>Fungi</taxon>
        <taxon>Dikarya</taxon>
        <taxon>Ascomycota</taxon>
        <taxon>Pezizomycotina</taxon>
        <taxon>Sordariomycetes</taxon>
        <taxon>Sordariomycetidae</taxon>
        <taxon>Sordariales</taxon>
        <taxon>Sordariales incertae sedis</taxon>
        <taxon>Remersonia</taxon>
    </lineage>
</organism>
<evidence type="ECO:0000256" key="5">
    <source>
        <dbReference type="ARBA" id="ARBA00023054"/>
    </source>
</evidence>
<dbReference type="PANTHER" id="PTHR43977">
    <property type="entry name" value="STRUCTURAL MAINTENANCE OF CHROMOSOMES PROTEIN 3"/>
    <property type="match status" value="1"/>
</dbReference>
<evidence type="ECO:0000256" key="7">
    <source>
        <dbReference type="ARBA" id="ARBA00023306"/>
    </source>
</evidence>
<evidence type="ECO:0000313" key="13">
    <source>
        <dbReference type="Proteomes" id="UP001600064"/>
    </source>
</evidence>
<dbReference type="CDD" id="cd03272">
    <property type="entry name" value="ABC_SMC3_euk"/>
    <property type="match status" value="1"/>
</dbReference>
<feature type="coiled-coil region" evidence="9">
    <location>
        <begin position="186"/>
        <end position="357"/>
    </location>
</feature>
<comment type="caution">
    <text evidence="12">The sequence shown here is derived from an EMBL/GenBank/DDBJ whole genome shotgun (WGS) entry which is preliminary data.</text>
</comment>
<dbReference type="InterPro" id="IPR036277">
    <property type="entry name" value="SMC_hinge_sf"/>
</dbReference>
<dbReference type="InterPro" id="IPR027417">
    <property type="entry name" value="P-loop_NTPase"/>
</dbReference>
<dbReference type="InterPro" id="IPR010935">
    <property type="entry name" value="SMC_hinge"/>
</dbReference>
<evidence type="ECO:0000256" key="4">
    <source>
        <dbReference type="ARBA" id="ARBA00022776"/>
    </source>
</evidence>
<dbReference type="InterPro" id="IPR003395">
    <property type="entry name" value="RecF/RecN/SMC_N"/>
</dbReference>
<dbReference type="Proteomes" id="UP001600064">
    <property type="component" value="Unassembled WGS sequence"/>
</dbReference>
<evidence type="ECO:0000313" key="12">
    <source>
        <dbReference type="EMBL" id="KAL2271441.1"/>
    </source>
</evidence>
<feature type="coiled-coil region" evidence="9">
    <location>
        <begin position="413"/>
        <end position="489"/>
    </location>
</feature>
<dbReference type="RefSeq" id="XP_070870165.1">
    <property type="nucleotide sequence ID" value="XM_071014497.1"/>
</dbReference>
<evidence type="ECO:0000256" key="8">
    <source>
        <dbReference type="PIRNR" id="PIRNR005719"/>
    </source>
</evidence>
<comment type="similarity">
    <text evidence="2">Belongs to the SMC family. SMC3 subfamily.</text>
</comment>
<dbReference type="PIRSF" id="PIRSF005719">
    <property type="entry name" value="SMC"/>
    <property type="match status" value="1"/>
</dbReference>
<protein>
    <recommendedName>
        <fullName evidence="8">Structural maintenance of chromosomes protein</fullName>
    </recommendedName>
</protein>
<feature type="compositionally biased region" description="Polar residues" evidence="10">
    <location>
        <begin position="826"/>
        <end position="842"/>
    </location>
</feature>
<dbReference type="EMBL" id="JAZGUE010000001">
    <property type="protein sequence ID" value="KAL2271441.1"/>
    <property type="molecule type" value="Genomic_DNA"/>
</dbReference>
<dbReference type="InterPro" id="IPR024704">
    <property type="entry name" value="SMC"/>
</dbReference>